<feature type="transmembrane region" description="Helical" evidence="2">
    <location>
        <begin position="94"/>
        <end position="114"/>
    </location>
</feature>
<dbReference type="RefSeq" id="WP_203938443.1">
    <property type="nucleotide sequence ID" value="NZ_BAAAGJ010000005.1"/>
</dbReference>
<comment type="caution">
    <text evidence="3">The sequence shown here is derived from an EMBL/GenBank/DDBJ whole genome shotgun (WGS) entry which is preliminary data.</text>
</comment>
<reference evidence="3" key="1">
    <citation type="submission" date="2021-01" db="EMBL/GenBank/DDBJ databases">
        <title>Whole genome shotgun sequence of Spirilliplanes yamanashiensis NBRC 15828.</title>
        <authorList>
            <person name="Komaki H."/>
            <person name="Tamura T."/>
        </authorList>
    </citation>
    <scope>NUCLEOTIDE SEQUENCE</scope>
    <source>
        <strain evidence="3">NBRC 15828</strain>
    </source>
</reference>
<keyword evidence="2" id="KW-1133">Transmembrane helix</keyword>
<sequence>MAEHRLPPGDDRPRPAAPWLGDGRPSARRPPAGAPPAAEPAAFSGYDEVTARRVPAAVWATLPDPDPDPDPAPAAAGGWAGGWPRLPEDPRRRLALAAVLAVAVLVGGLGYLAATRDDGGGVIPAPTGAAALPAVPPDVPPPAASSEPPASEPPAGGETTAPPTTRPTTRPPTKPPPTTRPPEKRAPKRIGPANLQGFQALLTAHCRDNGDQAAALFNGEGRTAADGTWFCVRAVAFTRIDLDEACQDRFGRRAQARETVRGDARSIRCFDS</sequence>
<accession>A0A8J3Y8F1</accession>
<feature type="compositionally biased region" description="Pro residues" evidence="1">
    <location>
        <begin position="169"/>
        <end position="180"/>
    </location>
</feature>
<dbReference type="AlphaFoldDB" id="A0A8J3Y8F1"/>
<feature type="region of interest" description="Disordered" evidence="1">
    <location>
        <begin position="133"/>
        <end position="190"/>
    </location>
</feature>
<proteinExistence type="predicted"/>
<keyword evidence="2" id="KW-0472">Membrane</keyword>
<gene>
    <name evidence="3" type="ORF">Sya03_25120</name>
</gene>
<evidence type="ECO:0000256" key="1">
    <source>
        <dbReference type="SAM" id="MobiDB-lite"/>
    </source>
</evidence>
<keyword evidence="4" id="KW-1185">Reference proteome</keyword>
<keyword evidence="2" id="KW-0812">Transmembrane</keyword>
<feature type="region of interest" description="Disordered" evidence="1">
    <location>
        <begin position="59"/>
        <end position="88"/>
    </location>
</feature>
<evidence type="ECO:0000313" key="3">
    <source>
        <dbReference type="EMBL" id="GIJ03160.1"/>
    </source>
</evidence>
<evidence type="ECO:0000256" key="2">
    <source>
        <dbReference type="SAM" id="Phobius"/>
    </source>
</evidence>
<feature type="region of interest" description="Disordered" evidence="1">
    <location>
        <begin position="1"/>
        <end position="46"/>
    </location>
</feature>
<name>A0A8J3Y8F1_9ACTN</name>
<feature type="compositionally biased region" description="Basic and acidic residues" evidence="1">
    <location>
        <begin position="1"/>
        <end position="14"/>
    </location>
</feature>
<dbReference type="EMBL" id="BOOY01000018">
    <property type="protein sequence ID" value="GIJ03160.1"/>
    <property type="molecule type" value="Genomic_DNA"/>
</dbReference>
<feature type="compositionally biased region" description="Pro residues" evidence="1">
    <location>
        <begin position="134"/>
        <end position="143"/>
    </location>
</feature>
<evidence type="ECO:0000313" key="4">
    <source>
        <dbReference type="Proteomes" id="UP000652013"/>
    </source>
</evidence>
<dbReference type="Proteomes" id="UP000652013">
    <property type="component" value="Unassembled WGS sequence"/>
</dbReference>
<organism evidence="3 4">
    <name type="scientific">Spirilliplanes yamanashiensis</name>
    <dbReference type="NCBI Taxonomy" id="42233"/>
    <lineage>
        <taxon>Bacteria</taxon>
        <taxon>Bacillati</taxon>
        <taxon>Actinomycetota</taxon>
        <taxon>Actinomycetes</taxon>
        <taxon>Micromonosporales</taxon>
        <taxon>Micromonosporaceae</taxon>
        <taxon>Spirilliplanes</taxon>
    </lineage>
</organism>
<feature type="compositionally biased region" description="Low complexity" evidence="1">
    <location>
        <begin position="144"/>
        <end position="168"/>
    </location>
</feature>
<protein>
    <submittedName>
        <fullName evidence="3">Uncharacterized protein</fullName>
    </submittedName>
</protein>